<evidence type="ECO:0000313" key="5">
    <source>
        <dbReference type="EMBL" id="TFY63933.1"/>
    </source>
</evidence>
<dbReference type="InterPro" id="IPR011032">
    <property type="entry name" value="GroES-like_sf"/>
</dbReference>
<dbReference type="PANTHER" id="PTHR42813">
    <property type="entry name" value="ZINC-TYPE ALCOHOL DEHYDROGENASE-LIKE"/>
    <property type="match status" value="1"/>
</dbReference>
<evidence type="ECO:0000256" key="2">
    <source>
        <dbReference type="ARBA" id="ARBA00022723"/>
    </source>
</evidence>
<comment type="cofactor">
    <cofactor evidence="1">
        <name>Zn(2+)</name>
        <dbReference type="ChEBI" id="CHEBI:29105"/>
    </cofactor>
</comment>
<organism evidence="5 6">
    <name type="scientific">Dentipellis fragilis</name>
    <dbReference type="NCBI Taxonomy" id="205917"/>
    <lineage>
        <taxon>Eukaryota</taxon>
        <taxon>Fungi</taxon>
        <taxon>Dikarya</taxon>
        <taxon>Basidiomycota</taxon>
        <taxon>Agaricomycotina</taxon>
        <taxon>Agaricomycetes</taxon>
        <taxon>Russulales</taxon>
        <taxon>Hericiaceae</taxon>
        <taxon>Dentipellis</taxon>
    </lineage>
</organism>
<dbReference type="Proteomes" id="UP000298327">
    <property type="component" value="Unassembled WGS sequence"/>
</dbReference>
<evidence type="ECO:0000259" key="4">
    <source>
        <dbReference type="Pfam" id="PF08240"/>
    </source>
</evidence>
<dbReference type="Pfam" id="PF08240">
    <property type="entry name" value="ADH_N"/>
    <property type="match status" value="1"/>
</dbReference>
<dbReference type="InterPro" id="IPR036291">
    <property type="entry name" value="NAD(P)-bd_dom_sf"/>
</dbReference>
<protein>
    <recommendedName>
        <fullName evidence="4">Alcohol dehydrogenase-like N-terminal domain-containing protein</fullName>
    </recommendedName>
</protein>
<dbReference type="SUPFAM" id="SSF51735">
    <property type="entry name" value="NAD(P)-binding Rossmann-fold domains"/>
    <property type="match status" value="1"/>
</dbReference>
<dbReference type="OrthoDB" id="3941538at2759"/>
<dbReference type="AlphaFoldDB" id="A0A4Y9YQ84"/>
<name>A0A4Y9YQ84_9AGAM</name>
<evidence type="ECO:0000256" key="3">
    <source>
        <dbReference type="ARBA" id="ARBA00022833"/>
    </source>
</evidence>
<dbReference type="EMBL" id="SEOQ01000393">
    <property type="protein sequence ID" value="TFY63933.1"/>
    <property type="molecule type" value="Genomic_DNA"/>
</dbReference>
<dbReference type="PANTHER" id="PTHR42813:SF2">
    <property type="entry name" value="DEHYDROGENASE, ZINC-CONTAINING, PUTATIVE (AFU_ORTHOLOGUE AFUA_2G02810)-RELATED"/>
    <property type="match status" value="1"/>
</dbReference>
<dbReference type="SUPFAM" id="SSF50129">
    <property type="entry name" value="GroES-like"/>
    <property type="match status" value="1"/>
</dbReference>
<sequence length="435" mass="46444">MTDALPQTQLAVKWYPPRCDVRLESVPVPRVQHPDDAIVKIELAGLCGSDLHAYRGLEDISQPHVCGHEFVGHVVALGESFSPTSSPSRPPLYGTLRVGDKVISPFTTSCGDCRFCRLGFTARCVSSLLFGSPALPGAQAQYVRVPDAGGTLLPVEPSSPLNAILDKNLLLLADILPTGLFVAMQALAHPKLAPVLTGHPWPASESEFLKMEASASAAPLTHEDRTLTVGLVGLGPVGLCAAIALIDRLASLSVPLRIVAVDTNPIRRTKAQTIISTFSQSTLEELHVVDPDEAQVIVRKWGGGGCHAVLEVGHSISHRWVCPNMSHNAQVVGTPPALTLSHGLLAPSGVLSSCGVHQAPALPFTGREMYNTNMTLEFGRCNVRSLSDAAAGLLVRQQDALSEVVERIVPLTNAVEAYERFESGEWGKVVFNVWA</sequence>
<keyword evidence="3" id="KW-0862">Zinc</keyword>
<dbReference type="Gene3D" id="3.40.50.720">
    <property type="entry name" value="NAD(P)-binding Rossmann-like Domain"/>
    <property type="match status" value="1"/>
</dbReference>
<accession>A0A4Y9YQ84</accession>
<reference evidence="5 6" key="1">
    <citation type="submission" date="2019-02" db="EMBL/GenBank/DDBJ databases">
        <title>Genome sequencing of the rare red list fungi Dentipellis fragilis.</title>
        <authorList>
            <person name="Buettner E."/>
            <person name="Kellner H."/>
        </authorList>
    </citation>
    <scope>NUCLEOTIDE SEQUENCE [LARGE SCALE GENOMIC DNA]</scope>
    <source>
        <strain evidence="5 6">DSM 105465</strain>
    </source>
</reference>
<evidence type="ECO:0000313" key="6">
    <source>
        <dbReference type="Proteomes" id="UP000298327"/>
    </source>
</evidence>
<dbReference type="InterPro" id="IPR013154">
    <property type="entry name" value="ADH-like_N"/>
</dbReference>
<dbReference type="Gene3D" id="3.90.180.10">
    <property type="entry name" value="Medium-chain alcohol dehydrogenases, catalytic domain"/>
    <property type="match status" value="2"/>
</dbReference>
<gene>
    <name evidence="5" type="ORF">EVG20_g6133</name>
</gene>
<keyword evidence="6" id="KW-1185">Reference proteome</keyword>
<keyword evidence="2" id="KW-0479">Metal-binding</keyword>
<comment type="caution">
    <text evidence="5">The sequence shown here is derived from an EMBL/GenBank/DDBJ whole genome shotgun (WGS) entry which is preliminary data.</text>
</comment>
<evidence type="ECO:0000256" key="1">
    <source>
        <dbReference type="ARBA" id="ARBA00001947"/>
    </source>
</evidence>
<dbReference type="STRING" id="205917.A0A4Y9YQ84"/>
<dbReference type="GO" id="GO:0046872">
    <property type="term" value="F:metal ion binding"/>
    <property type="evidence" value="ECO:0007669"/>
    <property type="project" value="UniProtKB-KW"/>
</dbReference>
<proteinExistence type="predicted"/>
<feature type="domain" description="Alcohol dehydrogenase-like N-terminal" evidence="4">
    <location>
        <begin position="34"/>
        <end position="149"/>
    </location>
</feature>